<dbReference type="AlphaFoldDB" id="G9NXD3"/>
<organism evidence="1 2">
    <name type="scientific">Hypocrea atroviridis (strain ATCC 20476 / IMI 206040)</name>
    <name type="common">Trichoderma atroviride</name>
    <dbReference type="NCBI Taxonomy" id="452589"/>
    <lineage>
        <taxon>Eukaryota</taxon>
        <taxon>Fungi</taxon>
        <taxon>Dikarya</taxon>
        <taxon>Ascomycota</taxon>
        <taxon>Pezizomycotina</taxon>
        <taxon>Sordariomycetes</taxon>
        <taxon>Hypocreomycetidae</taxon>
        <taxon>Hypocreales</taxon>
        <taxon>Hypocreaceae</taxon>
        <taxon>Trichoderma</taxon>
    </lineage>
</organism>
<protein>
    <submittedName>
        <fullName evidence="1">Uncharacterized protein</fullName>
    </submittedName>
</protein>
<dbReference type="Proteomes" id="UP000005426">
    <property type="component" value="Unassembled WGS sequence"/>
</dbReference>
<name>G9NXD3_HYPAI</name>
<accession>G9NXD3</accession>
<dbReference type="GeneID" id="25782748"/>
<dbReference type="EMBL" id="ABDG02000024">
    <property type="protein sequence ID" value="EHK44744.1"/>
    <property type="molecule type" value="Genomic_DNA"/>
</dbReference>
<dbReference type="eggNOG" id="ENOG502RNZK">
    <property type="taxonomic scope" value="Eukaryota"/>
</dbReference>
<proteinExistence type="predicted"/>
<dbReference type="OrthoDB" id="5209468at2759"/>
<gene>
    <name evidence="1" type="ORF">TRIATDRAFT_308306</name>
</gene>
<dbReference type="HOGENOM" id="CLU_1354781_0_0_1"/>
<reference evidence="1 2" key="1">
    <citation type="journal article" date="2011" name="Genome Biol.">
        <title>Comparative genome sequence analysis underscores mycoparasitism as the ancestral life style of Trichoderma.</title>
        <authorList>
            <person name="Kubicek C.P."/>
            <person name="Herrera-Estrella A."/>
            <person name="Seidl-Seiboth V."/>
            <person name="Martinez D.A."/>
            <person name="Druzhinina I.S."/>
            <person name="Thon M."/>
            <person name="Zeilinger S."/>
            <person name="Casas-Flores S."/>
            <person name="Horwitz B.A."/>
            <person name="Mukherjee P.K."/>
            <person name="Mukherjee M."/>
            <person name="Kredics L."/>
            <person name="Alcaraz L.D."/>
            <person name="Aerts A."/>
            <person name="Antal Z."/>
            <person name="Atanasova L."/>
            <person name="Cervantes-Badillo M.G."/>
            <person name="Challacombe J."/>
            <person name="Chertkov O."/>
            <person name="McCluskey K."/>
            <person name="Coulpier F."/>
            <person name="Deshpande N."/>
            <person name="von Doehren H."/>
            <person name="Ebbole D.J."/>
            <person name="Esquivel-Naranjo E.U."/>
            <person name="Fekete E."/>
            <person name="Flipphi M."/>
            <person name="Glaser F."/>
            <person name="Gomez-Rodriguez E.Y."/>
            <person name="Gruber S."/>
            <person name="Han C."/>
            <person name="Henrissat B."/>
            <person name="Hermosa R."/>
            <person name="Hernandez-Onate M."/>
            <person name="Karaffa L."/>
            <person name="Kosti I."/>
            <person name="Le Crom S."/>
            <person name="Lindquist E."/>
            <person name="Lucas S."/>
            <person name="Luebeck M."/>
            <person name="Luebeck P.S."/>
            <person name="Margeot A."/>
            <person name="Metz B."/>
            <person name="Misra M."/>
            <person name="Nevalainen H."/>
            <person name="Omann M."/>
            <person name="Packer N."/>
            <person name="Perrone G."/>
            <person name="Uresti-Rivera E.E."/>
            <person name="Salamov A."/>
            <person name="Schmoll M."/>
            <person name="Seiboth B."/>
            <person name="Shapiro H."/>
            <person name="Sukno S."/>
            <person name="Tamayo-Ramos J.A."/>
            <person name="Tisch D."/>
            <person name="Wiest A."/>
            <person name="Wilkinson H.H."/>
            <person name="Zhang M."/>
            <person name="Coutinho P.M."/>
            <person name="Kenerley C.M."/>
            <person name="Monte E."/>
            <person name="Baker S.E."/>
            <person name="Grigoriev I.V."/>
        </authorList>
    </citation>
    <scope>NUCLEOTIDE SEQUENCE [LARGE SCALE GENOMIC DNA]</scope>
    <source>
        <strain evidence="2">ATCC 20476 / IMI 206040</strain>
    </source>
</reference>
<dbReference type="KEGG" id="tatv:25782748"/>
<comment type="caution">
    <text evidence="1">The sequence shown here is derived from an EMBL/GenBank/DDBJ whole genome shotgun (WGS) entry which is preliminary data.</text>
</comment>
<keyword evidence="2" id="KW-1185">Reference proteome</keyword>
<sequence length="202" mass="23071">MEAFLRRHLGKLNVITEEPNTLAYTSAFLAPSTSCRVHVNLTRASIDAQYLHNISLKVGRVLRSKTFYSAKDIPCFRNQTHLTDSELLRLYNDVRKAGKWKLENLEWTYVPTLGYQNGNGPSDKSQSDKVAAWISSLRFSISPKYRLQATFCTKHVARSYSLLFRIHITGVYVEMVDFEAPLQVVFPPTEMLDSHSFAHEAN</sequence>
<evidence type="ECO:0000313" key="2">
    <source>
        <dbReference type="Proteomes" id="UP000005426"/>
    </source>
</evidence>
<evidence type="ECO:0000313" key="1">
    <source>
        <dbReference type="EMBL" id="EHK44744.1"/>
    </source>
</evidence>